<dbReference type="SMART" id="SM01291">
    <property type="entry name" value="N-SET"/>
    <property type="match status" value="1"/>
</dbReference>
<evidence type="ECO:0000256" key="1">
    <source>
        <dbReference type="ARBA" id="ARBA00004123"/>
    </source>
</evidence>
<evidence type="ECO:0000256" key="12">
    <source>
        <dbReference type="ARBA" id="ARBA00023242"/>
    </source>
</evidence>
<keyword evidence="11" id="KW-0804">Transcription</keyword>
<evidence type="ECO:0000256" key="10">
    <source>
        <dbReference type="ARBA" id="ARBA00023159"/>
    </source>
</evidence>
<accession>A0A673AHG8</accession>
<feature type="compositionally biased region" description="Basic and acidic residues" evidence="14">
    <location>
        <begin position="821"/>
        <end position="833"/>
    </location>
</feature>
<evidence type="ECO:0000259" key="17">
    <source>
        <dbReference type="PROSITE" id="PS50868"/>
    </source>
</evidence>
<keyword evidence="4" id="KW-0489">Methyltransferase</keyword>
<feature type="compositionally biased region" description="Basic and acidic residues" evidence="14">
    <location>
        <begin position="955"/>
        <end position="968"/>
    </location>
</feature>
<feature type="compositionally biased region" description="Pro residues" evidence="14">
    <location>
        <begin position="1017"/>
        <end position="1027"/>
    </location>
</feature>
<dbReference type="GO" id="GO:0003723">
    <property type="term" value="F:RNA binding"/>
    <property type="evidence" value="ECO:0007669"/>
    <property type="project" value="UniProtKB-UniRule"/>
</dbReference>
<dbReference type="InterPro" id="IPR044570">
    <property type="entry name" value="Set1-like"/>
</dbReference>
<feature type="compositionally biased region" description="Polar residues" evidence="14">
    <location>
        <begin position="316"/>
        <end position="327"/>
    </location>
</feature>
<evidence type="ECO:0000256" key="8">
    <source>
        <dbReference type="ARBA" id="ARBA00022884"/>
    </source>
</evidence>
<evidence type="ECO:0000256" key="7">
    <source>
        <dbReference type="ARBA" id="ARBA00022853"/>
    </source>
</evidence>
<feature type="compositionally biased region" description="Basic and acidic residues" evidence="14">
    <location>
        <begin position="1028"/>
        <end position="1044"/>
    </location>
</feature>
<dbReference type="SMART" id="SM00360">
    <property type="entry name" value="RRM"/>
    <property type="match status" value="1"/>
</dbReference>
<dbReference type="SUPFAM" id="SSF82199">
    <property type="entry name" value="SET domain"/>
    <property type="match status" value="1"/>
</dbReference>
<reference evidence="18" key="3">
    <citation type="submission" date="2025-09" db="UniProtKB">
        <authorList>
            <consortium name="Ensembl"/>
        </authorList>
    </citation>
    <scope>IDENTIFICATION</scope>
</reference>
<dbReference type="PROSITE" id="PS50102">
    <property type="entry name" value="RRM"/>
    <property type="match status" value="1"/>
</dbReference>
<feature type="compositionally biased region" description="Pro residues" evidence="14">
    <location>
        <begin position="406"/>
        <end position="427"/>
    </location>
</feature>
<dbReference type="GO" id="GO:0048188">
    <property type="term" value="C:Set1C/COMPASS complex"/>
    <property type="evidence" value="ECO:0007669"/>
    <property type="project" value="InterPro"/>
</dbReference>
<feature type="compositionally biased region" description="Polar residues" evidence="14">
    <location>
        <begin position="501"/>
        <end position="510"/>
    </location>
</feature>
<dbReference type="InterPro" id="IPR000504">
    <property type="entry name" value="RRM_dom"/>
</dbReference>
<feature type="region of interest" description="Disordered" evidence="14">
    <location>
        <begin position="815"/>
        <end position="840"/>
    </location>
</feature>
<evidence type="ECO:0000256" key="14">
    <source>
        <dbReference type="SAM" id="MobiDB-lite"/>
    </source>
</evidence>
<evidence type="ECO:0000256" key="2">
    <source>
        <dbReference type="ARBA" id="ARBA00004286"/>
    </source>
</evidence>
<dbReference type="Gene3D" id="2.170.270.10">
    <property type="entry name" value="SET domain"/>
    <property type="match status" value="1"/>
</dbReference>
<dbReference type="GO" id="GO:0005694">
    <property type="term" value="C:chromosome"/>
    <property type="evidence" value="ECO:0007669"/>
    <property type="project" value="UniProtKB-SubCell"/>
</dbReference>
<evidence type="ECO:0000256" key="6">
    <source>
        <dbReference type="ARBA" id="ARBA00022691"/>
    </source>
</evidence>
<dbReference type="FunFam" id="2.170.270.10:FF:000010">
    <property type="entry name" value="Histone-lysine N-methyltransferase"/>
    <property type="match status" value="1"/>
</dbReference>
<feature type="compositionally biased region" description="Basic residues" evidence="14">
    <location>
        <begin position="1179"/>
        <end position="1190"/>
    </location>
</feature>
<dbReference type="GO" id="GO:0032259">
    <property type="term" value="P:methylation"/>
    <property type="evidence" value="ECO:0007669"/>
    <property type="project" value="UniProtKB-KW"/>
</dbReference>
<feature type="compositionally biased region" description="Polar residues" evidence="14">
    <location>
        <begin position="1049"/>
        <end position="1058"/>
    </location>
</feature>
<gene>
    <name evidence="18" type="primary">setd1ba</name>
</gene>
<dbReference type="PROSITE" id="PS50868">
    <property type="entry name" value="POST_SET"/>
    <property type="match status" value="1"/>
</dbReference>
<feature type="compositionally biased region" description="Basic and acidic residues" evidence="14">
    <location>
        <begin position="543"/>
        <end position="567"/>
    </location>
</feature>
<proteinExistence type="predicted"/>
<feature type="region of interest" description="Disordered" evidence="14">
    <location>
        <begin position="1391"/>
        <end position="1421"/>
    </location>
</feature>
<dbReference type="GO" id="GO:0042800">
    <property type="term" value="F:histone H3K4 methyltransferase activity"/>
    <property type="evidence" value="ECO:0007669"/>
    <property type="project" value="InterPro"/>
</dbReference>
<keyword evidence="10" id="KW-0010">Activator</keyword>
<dbReference type="Pfam" id="PF11764">
    <property type="entry name" value="N-SET"/>
    <property type="match status" value="1"/>
</dbReference>
<reference evidence="18" key="2">
    <citation type="submission" date="2025-08" db="UniProtKB">
        <authorList>
            <consortium name="Ensembl"/>
        </authorList>
    </citation>
    <scope>IDENTIFICATION</scope>
</reference>
<feature type="region of interest" description="Disordered" evidence="14">
    <location>
        <begin position="214"/>
        <end position="582"/>
    </location>
</feature>
<evidence type="ECO:0000256" key="9">
    <source>
        <dbReference type="ARBA" id="ARBA00023015"/>
    </source>
</evidence>
<organism evidence="18 19">
    <name type="scientific">Sphaeramia orbicularis</name>
    <name type="common">orbiculate cardinalfish</name>
    <dbReference type="NCBI Taxonomy" id="375764"/>
    <lineage>
        <taxon>Eukaryota</taxon>
        <taxon>Metazoa</taxon>
        <taxon>Chordata</taxon>
        <taxon>Craniata</taxon>
        <taxon>Vertebrata</taxon>
        <taxon>Euteleostomi</taxon>
        <taxon>Actinopterygii</taxon>
        <taxon>Neopterygii</taxon>
        <taxon>Teleostei</taxon>
        <taxon>Neoteleostei</taxon>
        <taxon>Acanthomorphata</taxon>
        <taxon>Gobiaria</taxon>
        <taxon>Kurtiformes</taxon>
        <taxon>Apogonoidei</taxon>
        <taxon>Apogonidae</taxon>
        <taxon>Apogoninae</taxon>
        <taxon>Sphaeramia</taxon>
    </lineage>
</organism>
<dbReference type="Ensembl" id="ENSSORT00005029612.1">
    <property type="protein sequence ID" value="ENSSORP00005028796.1"/>
    <property type="gene ID" value="ENSSORG00005013755.1"/>
</dbReference>
<dbReference type="InterPro" id="IPR035979">
    <property type="entry name" value="RBD_domain_sf"/>
</dbReference>
<dbReference type="Pfam" id="PF00076">
    <property type="entry name" value="RRM_1"/>
    <property type="match status" value="1"/>
</dbReference>
<keyword evidence="12" id="KW-0539">Nucleus</keyword>
<evidence type="ECO:0000259" key="16">
    <source>
        <dbReference type="PROSITE" id="PS50280"/>
    </source>
</evidence>
<keyword evidence="6" id="KW-0949">S-adenosyl-L-methionine</keyword>
<dbReference type="SMART" id="SM00317">
    <property type="entry name" value="SET"/>
    <property type="match status" value="1"/>
</dbReference>
<evidence type="ECO:0000313" key="18">
    <source>
        <dbReference type="Ensembl" id="ENSSORP00005028796.1"/>
    </source>
</evidence>
<keyword evidence="5" id="KW-0808">Transferase</keyword>
<dbReference type="InterPro" id="IPR037841">
    <property type="entry name" value="SET_SETD1A/B"/>
</dbReference>
<keyword evidence="9" id="KW-0805">Transcription regulation</keyword>
<feature type="compositionally biased region" description="Low complexity" evidence="14">
    <location>
        <begin position="338"/>
        <end position="359"/>
    </location>
</feature>
<feature type="compositionally biased region" description="Polar residues" evidence="14">
    <location>
        <begin position="980"/>
        <end position="994"/>
    </location>
</feature>
<dbReference type="InterPro" id="IPR001214">
    <property type="entry name" value="SET_dom"/>
</dbReference>
<feature type="domain" description="RRM" evidence="15">
    <location>
        <begin position="81"/>
        <end position="169"/>
    </location>
</feature>
<dbReference type="SMART" id="SM00508">
    <property type="entry name" value="PostSET"/>
    <property type="match status" value="1"/>
</dbReference>
<dbReference type="Proteomes" id="UP000472271">
    <property type="component" value="Chromosome 12"/>
</dbReference>
<feature type="compositionally biased region" description="Basic and acidic residues" evidence="14">
    <location>
        <begin position="465"/>
        <end position="475"/>
    </location>
</feature>
<keyword evidence="7" id="KW-0156">Chromatin regulator</keyword>
<feature type="region of interest" description="Disordered" evidence="14">
    <location>
        <begin position="931"/>
        <end position="1210"/>
    </location>
</feature>
<dbReference type="FunFam" id="3.30.70.330:FF:000178">
    <property type="entry name" value="Histone-lysine N-methyltransferase"/>
    <property type="match status" value="1"/>
</dbReference>
<feature type="domain" description="Post-SET" evidence="17">
    <location>
        <begin position="1571"/>
        <end position="1587"/>
    </location>
</feature>
<protein>
    <submittedName>
        <fullName evidence="18">SET domain containing 1B, histone lysine methyltransferase a</fullName>
    </submittedName>
</protein>
<dbReference type="InterPro" id="IPR024657">
    <property type="entry name" value="COMPASS_Set1_N-SET"/>
</dbReference>
<dbReference type="InterPro" id="IPR012677">
    <property type="entry name" value="Nucleotide-bd_a/b_plait_sf"/>
</dbReference>
<comment type="subcellular location">
    <subcellularLocation>
        <location evidence="2">Chromosome</location>
    </subcellularLocation>
    <subcellularLocation>
        <location evidence="1">Nucleus</location>
    </subcellularLocation>
</comment>
<feature type="compositionally biased region" description="Polar residues" evidence="14">
    <location>
        <begin position="233"/>
        <end position="274"/>
    </location>
</feature>
<feature type="compositionally biased region" description="Basic and acidic residues" evidence="14">
    <location>
        <begin position="440"/>
        <end position="456"/>
    </location>
</feature>
<keyword evidence="8 13" id="KW-0694">RNA-binding</keyword>
<dbReference type="InterPro" id="IPR046341">
    <property type="entry name" value="SET_dom_sf"/>
</dbReference>
<evidence type="ECO:0000256" key="5">
    <source>
        <dbReference type="ARBA" id="ARBA00022679"/>
    </source>
</evidence>
<evidence type="ECO:0000259" key="15">
    <source>
        <dbReference type="PROSITE" id="PS50102"/>
    </source>
</evidence>
<keyword evidence="19" id="KW-1185">Reference proteome</keyword>
<evidence type="ECO:0000256" key="13">
    <source>
        <dbReference type="PROSITE-ProRule" id="PRU00176"/>
    </source>
</evidence>
<reference evidence="18" key="1">
    <citation type="submission" date="2019-06" db="EMBL/GenBank/DDBJ databases">
        <authorList>
            <consortium name="Wellcome Sanger Institute Data Sharing"/>
        </authorList>
    </citation>
    <scope>NUCLEOTIDE SEQUENCE [LARGE SCALE GENOMIC DNA]</scope>
</reference>
<feature type="domain" description="SET" evidence="16">
    <location>
        <begin position="1448"/>
        <end position="1565"/>
    </location>
</feature>
<dbReference type="InterPro" id="IPR003616">
    <property type="entry name" value="Post-SET_dom"/>
</dbReference>
<evidence type="ECO:0000256" key="3">
    <source>
        <dbReference type="ARBA" id="ARBA00022454"/>
    </source>
</evidence>
<dbReference type="Gene3D" id="3.30.70.330">
    <property type="match status" value="1"/>
</dbReference>
<evidence type="ECO:0000256" key="4">
    <source>
        <dbReference type="ARBA" id="ARBA00022603"/>
    </source>
</evidence>
<feature type="compositionally biased region" description="Basic and acidic residues" evidence="14">
    <location>
        <begin position="292"/>
        <end position="306"/>
    </location>
</feature>
<dbReference type="Pfam" id="PF00856">
    <property type="entry name" value="SET"/>
    <property type="match status" value="1"/>
</dbReference>
<keyword evidence="3" id="KW-0158">Chromosome</keyword>
<dbReference type="SUPFAM" id="SSF54928">
    <property type="entry name" value="RNA-binding domain, RBD"/>
    <property type="match status" value="1"/>
</dbReference>
<dbReference type="PANTHER" id="PTHR45814">
    <property type="entry name" value="HISTONE-LYSINE N-METHYLTRANSFERASE SETD1"/>
    <property type="match status" value="1"/>
</dbReference>
<evidence type="ECO:0000256" key="11">
    <source>
        <dbReference type="ARBA" id="ARBA00023163"/>
    </source>
</evidence>
<dbReference type="PROSITE" id="PS50280">
    <property type="entry name" value="SET"/>
    <property type="match status" value="1"/>
</dbReference>
<evidence type="ECO:0000313" key="19">
    <source>
        <dbReference type="Proteomes" id="UP000472271"/>
    </source>
</evidence>
<dbReference type="CDD" id="cd19169">
    <property type="entry name" value="SET_SETD1"/>
    <property type="match status" value="1"/>
</dbReference>
<feature type="compositionally biased region" description="Low complexity" evidence="14">
    <location>
        <begin position="214"/>
        <end position="231"/>
    </location>
</feature>
<feature type="compositionally biased region" description="Pro residues" evidence="14">
    <location>
        <begin position="360"/>
        <end position="370"/>
    </location>
</feature>
<sequence length="1587" mass="175211">MDSHPVCGSGEKRSHHWRSYKLIIDPALKKGSHKLYRYDGQTFSMPNPGIPPVDTVRDPRIGRLWTKYKETDLPVPKFKIDDCYIGPVPPKEVTFARLNDNIREGFLMDMCKKFGEIEEVEILYNPKNKKHLGIAKVVFETVKAAKVAVQSLHNTSVMGNIIHVELDPKGENRLRYFQLLMNGSYTPRTLPVGGEETREVSPRTLAEALLSGVSAVGGPLPPSSSSTPLSLETGYSSLRQDTPQSQGTPHTPRQSGTPFSQDSGYSGRQMTPAYQSARPETSGGYKSRRHESKFQDAYNRRPERPQYRSSMYRGTASEQASFKQHQLTPPEPPPSTPSFPYTAPTPATPTFKSAFSPYQAPVPPAFPPSEPAFHHPPQREGEYLRPPQPPLAAPTDFLPVKDRPETPPIPEPPPEPLPHPTTPPPQTPEQCPSPGSPTLDSERNSLDSRIEMLLKEKRTKLPFLAERDSDTDVRMEGSPISSSSSQLSPIPPYSGGAPGGQKSSRPSSTGLEDISPTPLPDSEDDEPIPSTAPLIKRMGSPVYEKKSNSDLKDGHYRSHTPTDKMDTAHQSSGEDMEISDDEMPGTPISGAECGKGIVVNSAVSPMQTISILPHGFAPLPHQAGFAMSHHHLPPHSAVPGHHMAGHHGVHPHMLPHLSHYTHSMMPLVQMELMNCLRWEQWSTVPMSFQMQQQMLSRMAQTYPYPHFMDSSASGPFGGPYQPLSMGTSTGGAGAPGQQWQHQNVPKFNPTVPPPGYESKKEDPHKATVDGVLLVIVKELKAIMKRDLNRKMVEVVAFRAFDDWWEKKERLAKASLTPVKGGEGKEEERPKPKETMGSSLLENWNKGDGLGYEGMGLGIGLRGAIRLPSFKVKRKGPPETAASGDNKRARPSTPVDDELEDEGQCLLLIKQIKYKPIVYVFYDRDLSIDGPIPAASEPREPVSNLRPPTPTGGVADGDHETTVKGKPEPQEVTCPPPRLTTPHSNTPAPKSSLASLTHLPLPPHLAVEGRSLLHSPPGSLPELPPRPRLPTDEDVPRTPGRDLMDRAQSLGKSQSTDTVPVTPGSDAPLTGSSLLLSSPHVPGSPFSYPAQSPILSGGVPRTPGRDLTFTPVFPDPTAAGVTRKPSADALNDRPVFKEPPTSALTTPVPSSGADHAAGIPEHPTSDLQVDAPVPADSTPTKKKAGRPKAKKGPAVSEAEELLEASSESATLPHEAGFDLSLQVRPATSPDHPSLDFREPPAEPQTVLPPADTFLPFEDDQPVAVKPVRRTRRGWEELLLGSLSPVTTPPRPYFSPRSDFEEMTILYDIWNEGIDEEDIRLLQITYDKMLQQDNGNDWLNDTLWVNHPHILYLKKREKRRDDGMRDHMTGCARSEGYYKIDKKDKIKYLQSTRLQSEEPPLDTQGMSIPAQVPASTRAGSERRSEQRRLLSSFACDSDLLKFNQLKFRKKKIRFCKSHIHDWGLFALEPIAADEMVIEYVGQNIRQVIADMREKRYEEEGIGSSYMFRVDHDTIIDATKCGNFARFINHSCNPNCYAKVITVESQKKIVIYSRQPINVNEEITYDYKFPIEDEKIPCLCGAENCRGTLN</sequence>
<name>A0A673AHG8_9TELE</name>
<feature type="region of interest" description="Disordered" evidence="14">
    <location>
        <begin position="872"/>
        <end position="898"/>
    </location>
</feature>
<dbReference type="PANTHER" id="PTHR45814:SF1">
    <property type="entry name" value="HISTONE-LYSINE N-METHYLTRANSFERASE SETD1B"/>
    <property type="match status" value="1"/>
</dbReference>
<feature type="compositionally biased region" description="Low complexity" evidence="14">
    <location>
        <begin position="478"/>
        <end position="488"/>
    </location>
</feature>